<evidence type="ECO:0000313" key="1">
    <source>
        <dbReference type="EMBL" id="KAI0038492.1"/>
    </source>
</evidence>
<reference evidence="1" key="1">
    <citation type="submission" date="2021-02" db="EMBL/GenBank/DDBJ databases">
        <authorList>
            <consortium name="DOE Joint Genome Institute"/>
            <person name="Ahrendt S."/>
            <person name="Looney B.P."/>
            <person name="Miyauchi S."/>
            <person name="Morin E."/>
            <person name="Drula E."/>
            <person name="Courty P.E."/>
            <person name="Chicoki N."/>
            <person name="Fauchery L."/>
            <person name="Kohler A."/>
            <person name="Kuo A."/>
            <person name="Labutti K."/>
            <person name="Pangilinan J."/>
            <person name="Lipzen A."/>
            <person name="Riley R."/>
            <person name="Andreopoulos W."/>
            <person name="He G."/>
            <person name="Johnson J."/>
            <person name="Barry K.W."/>
            <person name="Grigoriev I.V."/>
            <person name="Nagy L."/>
            <person name="Hibbett D."/>
            <person name="Henrissat B."/>
            <person name="Matheny P.B."/>
            <person name="Labbe J."/>
            <person name="Martin F."/>
        </authorList>
    </citation>
    <scope>NUCLEOTIDE SEQUENCE</scope>
    <source>
        <strain evidence="1">FP105234-sp</strain>
    </source>
</reference>
<dbReference type="Proteomes" id="UP000814033">
    <property type="component" value="Unassembled WGS sequence"/>
</dbReference>
<proteinExistence type="predicted"/>
<dbReference type="EMBL" id="MU276487">
    <property type="protein sequence ID" value="KAI0038492.1"/>
    <property type="molecule type" value="Genomic_DNA"/>
</dbReference>
<gene>
    <name evidence="1" type="ORF">FA95DRAFT_1567704</name>
</gene>
<reference evidence="1" key="2">
    <citation type="journal article" date="2022" name="New Phytol.">
        <title>Evolutionary transition to the ectomycorrhizal habit in the genomes of a hyperdiverse lineage of mushroom-forming fungi.</title>
        <authorList>
            <person name="Looney B."/>
            <person name="Miyauchi S."/>
            <person name="Morin E."/>
            <person name="Drula E."/>
            <person name="Courty P.E."/>
            <person name="Kohler A."/>
            <person name="Kuo A."/>
            <person name="LaButti K."/>
            <person name="Pangilinan J."/>
            <person name="Lipzen A."/>
            <person name="Riley R."/>
            <person name="Andreopoulos W."/>
            <person name="He G."/>
            <person name="Johnson J."/>
            <person name="Nolan M."/>
            <person name="Tritt A."/>
            <person name="Barry K.W."/>
            <person name="Grigoriev I.V."/>
            <person name="Nagy L.G."/>
            <person name="Hibbett D."/>
            <person name="Henrissat B."/>
            <person name="Matheny P.B."/>
            <person name="Labbe J."/>
            <person name="Martin F.M."/>
        </authorList>
    </citation>
    <scope>NUCLEOTIDE SEQUENCE</scope>
    <source>
        <strain evidence="1">FP105234-sp</strain>
    </source>
</reference>
<accession>A0ACB8R3M3</accession>
<comment type="caution">
    <text evidence="1">The sequence shown here is derived from an EMBL/GenBank/DDBJ whole genome shotgun (WGS) entry which is preliminary data.</text>
</comment>
<keyword evidence="2" id="KW-1185">Reference proteome</keyword>
<evidence type="ECO:0000313" key="2">
    <source>
        <dbReference type="Proteomes" id="UP000814033"/>
    </source>
</evidence>
<protein>
    <submittedName>
        <fullName evidence="1">Uncharacterized protein</fullName>
    </submittedName>
</protein>
<sequence length="385" mass="42549">MTSSNTLPRKTFILPVTGAYVALTFDPAATLEALEDPIATAQAKALVTKKYVGFISQCLELPLPERRYHECQCRLLTQGLPNASLSEHIDETMCATIAPAQHPTGRPALKPSPPLPWDNLYHDTLRDFYLRVTTQAREIDHAQSPMLPVDDMLALIDYCSADRRRRAGLQPPPADTPAPTHWQPRAPPAVAHDGGSISILSLGDEENADVDEDLLSDSGCSSSFVSSESGESDLIDIPRALADPFVIKEDPRRRFMPVVKFDVDLSTITEFAGAELLLEEIAAVDRIRAESEERSRQLVADLERARVEKDHPDASPKSPSESTNATGSKTPRALAGIRALTRRRPVREQQDHSEKTTDRSRPAPTKFSTSPLRRLSRFMRAMLCV</sequence>
<name>A0ACB8R3M3_9AGAM</name>
<organism evidence="1 2">
    <name type="scientific">Auriscalpium vulgare</name>
    <dbReference type="NCBI Taxonomy" id="40419"/>
    <lineage>
        <taxon>Eukaryota</taxon>
        <taxon>Fungi</taxon>
        <taxon>Dikarya</taxon>
        <taxon>Basidiomycota</taxon>
        <taxon>Agaricomycotina</taxon>
        <taxon>Agaricomycetes</taxon>
        <taxon>Russulales</taxon>
        <taxon>Auriscalpiaceae</taxon>
        <taxon>Auriscalpium</taxon>
    </lineage>
</organism>